<gene>
    <name evidence="3" type="ORF">CO666_18050</name>
</gene>
<feature type="transmembrane region" description="Helical" evidence="1">
    <location>
        <begin position="59"/>
        <end position="76"/>
    </location>
</feature>
<evidence type="ECO:0000259" key="2">
    <source>
        <dbReference type="Pfam" id="PF13387"/>
    </source>
</evidence>
<keyword evidence="4" id="KW-1185">Reference proteome</keyword>
<comment type="caution">
    <text evidence="3">The sequence shown here is derived from an EMBL/GenBank/DDBJ whole genome shotgun (WGS) entry which is preliminary data.</text>
</comment>
<evidence type="ECO:0000313" key="4">
    <source>
        <dbReference type="Proteomes" id="UP000220768"/>
    </source>
</evidence>
<name>A0A2A6J996_9HYPH</name>
<dbReference type="Proteomes" id="UP000220768">
    <property type="component" value="Unassembled WGS sequence"/>
</dbReference>
<keyword evidence="1" id="KW-1133">Transmembrane helix</keyword>
<reference evidence="3 4" key="1">
    <citation type="submission" date="2017-09" db="EMBL/GenBank/DDBJ databases">
        <title>Comparative genomics of rhizobia isolated from Phaseolus vulgaris in China.</title>
        <authorList>
            <person name="Tong W."/>
        </authorList>
    </citation>
    <scope>NUCLEOTIDE SEQUENCE [LARGE SCALE GENOMIC DNA]</scope>
    <source>
        <strain evidence="3 4">C5</strain>
    </source>
</reference>
<accession>A0A2A6J996</accession>
<feature type="domain" description="Lnb N-terminal periplasmic" evidence="2">
    <location>
        <begin position="122"/>
        <end position="276"/>
    </location>
</feature>
<dbReference type="AlphaFoldDB" id="A0A2A6J996"/>
<dbReference type="RefSeq" id="WP_097613565.1">
    <property type="nucleotide sequence ID" value="NZ_NWSV01000011.1"/>
</dbReference>
<dbReference type="EMBL" id="NWSV01000011">
    <property type="protein sequence ID" value="PDT02789.1"/>
    <property type="molecule type" value="Genomic_DNA"/>
</dbReference>
<evidence type="ECO:0000313" key="3">
    <source>
        <dbReference type="EMBL" id="PDT02789.1"/>
    </source>
</evidence>
<protein>
    <recommendedName>
        <fullName evidence="2">Lnb N-terminal periplasmic domain-containing protein</fullName>
    </recommendedName>
</protein>
<feature type="transmembrane region" description="Helical" evidence="1">
    <location>
        <begin position="33"/>
        <end position="52"/>
    </location>
</feature>
<proteinExistence type="predicted"/>
<keyword evidence="1" id="KW-0812">Transmembrane</keyword>
<dbReference type="InterPro" id="IPR025178">
    <property type="entry name" value="Lnb_N"/>
</dbReference>
<evidence type="ECO:0000256" key="1">
    <source>
        <dbReference type="SAM" id="Phobius"/>
    </source>
</evidence>
<sequence length="330" mass="36573">MFRAAKAVFGLAFLLATIWASLALFYRLPVSLPVREVAAGVLALVGVVAVISITWKPRLVVILPFVLCFAGITVWWNSIKPPVTADWAGDVARQVTGTVDGNMLTLTNVRNFAWKTEGGFVEKWETRTYDLNKLRSLDLFMSYWAGPEMAHMILSFGFDDDQYLAWSIEVRRTAGGKFSPIGDLFKSNPLVIIAAAESDVIRVRSDIRGEDVQLFRMRVPPANAARLLLQYVSDANTLAEHPRFYNSLTTNCTTTAAKMMRAVGATFPFDWRLIVNGYLPEFAYDRKALDMKLPFEELKAAAHIAARAKGADASGDFSKAIREGVPSPLD</sequence>
<keyword evidence="1" id="KW-0472">Membrane</keyword>
<organism evidence="3 4">
    <name type="scientific">Rhizobium chutanense</name>
    <dbReference type="NCBI Taxonomy" id="2035448"/>
    <lineage>
        <taxon>Bacteria</taxon>
        <taxon>Pseudomonadati</taxon>
        <taxon>Pseudomonadota</taxon>
        <taxon>Alphaproteobacteria</taxon>
        <taxon>Hyphomicrobiales</taxon>
        <taxon>Rhizobiaceae</taxon>
        <taxon>Rhizobium/Agrobacterium group</taxon>
        <taxon>Rhizobium</taxon>
    </lineage>
</organism>
<dbReference type="Pfam" id="PF13387">
    <property type="entry name" value="Lnb_N"/>
    <property type="match status" value="1"/>
</dbReference>